<dbReference type="SMART" id="SM00020">
    <property type="entry name" value="Tryp_SPc"/>
    <property type="match status" value="1"/>
</dbReference>
<dbReference type="Pfam" id="PF00089">
    <property type="entry name" value="Trypsin"/>
    <property type="match status" value="1"/>
</dbReference>
<dbReference type="InterPro" id="IPR043504">
    <property type="entry name" value="Peptidase_S1_PA_chymotrypsin"/>
</dbReference>
<sequence length="290" mass="33252">MKLLIVIFYLVFLLSQRISRADHQYESTITELKHPEKSTEFKSNFTDNYNSLTSNDCRNNTECRRIANGHSAKACQFPFVAELIVKFESKRQGICTGSLIAPRWILTAKHCLFDIDDPVTTVIAIMGLVNRKINKNWQVRLVKNVVRLKHLILPDIALAELEDDFHLNNYVNIIKLPKVQEYKPSLEFVAVGWGNVLQYTSFRIYDTNECKNDIGIWSQFTFCSKGIDRDSSILSGDSGGPALIYNSQNEPILIGINVATKQDRHGNILWQLTTKIEPYLSWIDQHIRGF</sequence>
<dbReference type="InterPro" id="IPR001254">
    <property type="entry name" value="Trypsin_dom"/>
</dbReference>
<keyword evidence="2" id="KW-0325">Glycoprotein</keyword>
<feature type="chain" id="PRO_5040432739" description="Peptidase S1 domain-containing protein" evidence="4">
    <location>
        <begin position="22"/>
        <end position="290"/>
    </location>
</feature>
<dbReference type="SUPFAM" id="SSF50494">
    <property type="entry name" value="Trypsin-like serine proteases"/>
    <property type="match status" value="1"/>
</dbReference>
<dbReference type="PANTHER" id="PTHR24256">
    <property type="entry name" value="TRYPTASE-RELATED"/>
    <property type="match status" value="1"/>
</dbReference>
<keyword evidence="1" id="KW-1015">Disulfide bond</keyword>
<gene>
    <name evidence="6" type="ORF">CHIRRI_LOCUS14035</name>
</gene>
<dbReference type="InterPro" id="IPR001314">
    <property type="entry name" value="Peptidase_S1A"/>
</dbReference>
<accession>A0A9N9S8A6</accession>
<feature type="signal peptide" evidence="4">
    <location>
        <begin position="1"/>
        <end position="21"/>
    </location>
</feature>
<dbReference type="Proteomes" id="UP001153620">
    <property type="component" value="Chromosome 4"/>
</dbReference>
<evidence type="ECO:0000256" key="2">
    <source>
        <dbReference type="ARBA" id="ARBA00023180"/>
    </source>
</evidence>
<evidence type="ECO:0000256" key="3">
    <source>
        <dbReference type="ARBA" id="ARBA00024195"/>
    </source>
</evidence>
<dbReference type="PROSITE" id="PS50240">
    <property type="entry name" value="TRYPSIN_DOM"/>
    <property type="match status" value="1"/>
</dbReference>
<dbReference type="OrthoDB" id="5565075at2759"/>
<evidence type="ECO:0000313" key="6">
    <source>
        <dbReference type="EMBL" id="CAG9811226.1"/>
    </source>
</evidence>
<dbReference type="GO" id="GO:0006508">
    <property type="term" value="P:proteolysis"/>
    <property type="evidence" value="ECO:0007669"/>
    <property type="project" value="InterPro"/>
</dbReference>
<evidence type="ECO:0000259" key="5">
    <source>
        <dbReference type="PROSITE" id="PS50240"/>
    </source>
</evidence>
<dbReference type="GO" id="GO:0004252">
    <property type="term" value="F:serine-type endopeptidase activity"/>
    <property type="evidence" value="ECO:0007669"/>
    <property type="project" value="InterPro"/>
</dbReference>
<name>A0A9N9S8A6_9DIPT</name>
<evidence type="ECO:0000256" key="4">
    <source>
        <dbReference type="SAM" id="SignalP"/>
    </source>
</evidence>
<dbReference type="PRINTS" id="PR00722">
    <property type="entry name" value="CHYMOTRYPSIN"/>
</dbReference>
<dbReference type="EMBL" id="OU895880">
    <property type="protein sequence ID" value="CAG9811226.1"/>
    <property type="molecule type" value="Genomic_DNA"/>
</dbReference>
<comment type="similarity">
    <text evidence="3">Belongs to the peptidase S1 family. CLIP subfamily.</text>
</comment>
<dbReference type="InterPro" id="IPR051487">
    <property type="entry name" value="Ser/Thr_Proteases_Immune/Dev"/>
</dbReference>
<protein>
    <recommendedName>
        <fullName evidence="5">Peptidase S1 domain-containing protein</fullName>
    </recommendedName>
</protein>
<evidence type="ECO:0000256" key="1">
    <source>
        <dbReference type="ARBA" id="ARBA00023157"/>
    </source>
</evidence>
<proteinExistence type="inferred from homology"/>
<evidence type="ECO:0000313" key="7">
    <source>
        <dbReference type="Proteomes" id="UP001153620"/>
    </source>
</evidence>
<dbReference type="Gene3D" id="2.40.10.10">
    <property type="entry name" value="Trypsin-like serine proteases"/>
    <property type="match status" value="1"/>
</dbReference>
<reference evidence="6" key="1">
    <citation type="submission" date="2022-01" db="EMBL/GenBank/DDBJ databases">
        <authorList>
            <person name="King R."/>
        </authorList>
    </citation>
    <scope>NUCLEOTIDE SEQUENCE</scope>
</reference>
<dbReference type="InterPro" id="IPR009003">
    <property type="entry name" value="Peptidase_S1_PA"/>
</dbReference>
<feature type="domain" description="Peptidase S1" evidence="5">
    <location>
        <begin position="66"/>
        <end position="288"/>
    </location>
</feature>
<dbReference type="AlphaFoldDB" id="A0A9N9S8A6"/>
<keyword evidence="4" id="KW-0732">Signal</keyword>
<keyword evidence="7" id="KW-1185">Reference proteome</keyword>
<organism evidence="6 7">
    <name type="scientific">Chironomus riparius</name>
    <dbReference type="NCBI Taxonomy" id="315576"/>
    <lineage>
        <taxon>Eukaryota</taxon>
        <taxon>Metazoa</taxon>
        <taxon>Ecdysozoa</taxon>
        <taxon>Arthropoda</taxon>
        <taxon>Hexapoda</taxon>
        <taxon>Insecta</taxon>
        <taxon>Pterygota</taxon>
        <taxon>Neoptera</taxon>
        <taxon>Endopterygota</taxon>
        <taxon>Diptera</taxon>
        <taxon>Nematocera</taxon>
        <taxon>Chironomoidea</taxon>
        <taxon>Chironomidae</taxon>
        <taxon>Chironominae</taxon>
        <taxon>Chironomus</taxon>
    </lineage>
</organism>
<reference evidence="6" key="2">
    <citation type="submission" date="2022-10" db="EMBL/GenBank/DDBJ databases">
        <authorList>
            <consortium name="ENA_rothamsted_submissions"/>
            <consortium name="culmorum"/>
            <person name="King R."/>
        </authorList>
    </citation>
    <scope>NUCLEOTIDE SEQUENCE</scope>
</reference>